<comment type="caution">
    <text evidence="5">The sequence shown here is derived from an EMBL/GenBank/DDBJ whole genome shotgun (WGS) entry which is preliminary data.</text>
</comment>
<sequence>MQKKTAETSENKLGSPTQDVDNWSWDDEFHQLVQTLPREQAWFSATANGSVYLYQGFWFTARFLKPVISFQRHFQAFGSDVMVASFPKCGTTWLKALTFSILYRSKFARGEIEHTLLNSTPHQLVPFLEFDVYRNNPSPDLENICVYKPGLFATHVPRACLPTSIGDSKSIVRNFLKNCCSIYVSREKVLIPEPDRRFSWRKLVSRDESKVFQHPKAFSSEFYLVEVLWDLNVCPDFTISLRTGHPVDDSPYSDFGVMRYLLLGKITMVVSLVAKWGKAGLKTWPLVELYLHIPLLKLWDDCPVEGDEDLRAKLQFSPKGSNFQVLDAMANSERNNLTDGWVKEAGEDKFVFFYWTIGPLTVGYCSNKWVFTSAPENPYFRGYCFKEHLIVEISFYLSLPSLGIGKPGGWSF</sequence>
<feature type="domain" description="Sulfotransferase" evidence="4">
    <location>
        <begin position="79"/>
        <end position="196"/>
    </location>
</feature>
<dbReference type="PANTHER" id="PTHR11783">
    <property type="entry name" value="SULFOTRANSFERASE SULT"/>
    <property type="match status" value="1"/>
</dbReference>
<gene>
    <name evidence="5" type="ORF">V6N12_053063</name>
</gene>
<evidence type="ECO:0000256" key="3">
    <source>
        <dbReference type="RuleBase" id="RU361155"/>
    </source>
</evidence>
<dbReference type="Pfam" id="PF00685">
    <property type="entry name" value="Sulfotransfer_1"/>
    <property type="match status" value="1"/>
</dbReference>
<dbReference type="InterPro" id="IPR000863">
    <property type="entry name" value="Sulfotransferase_dom"/>
</dbReference>
<dbReference type="Proteomes" id="UP001472677">
    <property type="component" value="Unassembled WGS sequence"/>
</dbReference>
<evidence type="ECO:0000313" key="5">
    <source>
        <dbReference type="EMBL" id="KAK8498842.1"/>
    </source>
</evidence>
<dbReference type="InterPro" id="IPR027417">
    <property type="entry name" value="P-loop_NTPase"/>
</dbReference>
<accession>A0ABR2AX94</accession>
<dbReference type="SUPFAM" id="SSF52540">
    <property type="entry name" value="P-loop containing nucleoside triphosphate hydrolases"/>
    <property type="match status" value="1"/>
</dbReference>
<evidence type="ECO:0000256" key="1">
    <source>
        <dbReference type="ARBA" id="ARBA00005771"/>
    </source>
</evidence>
<keyword evidence="2 3" id="KW-0808">Transferase</keyword>
<dbReference type="EMBL" id="JBBPBM010000246">
    <property type="protein sequence ID" value="KAK8498842.1"/>
    <property type="molecule type" value="Genomic_DNA"/>
</dbReference>
<keyword evidence="6" id="KW-1185">Reference proteome</keyword>
<proteinExistence type="inferred from homology"/>
<organism evidence="5 6">
    <name type="scientific">Hibiscus sabdariffa</name>
    <name type="common">roselle</name>
    <dbReference type="NCBI Taxonomy" id="183260"/>
    <lineage>
        <taxon>Eukaryota</taxon>
        <taxon>Viridiplantae</taxon>
        <taxon>Streptophyta</taxon>
        <taxon>Embryophyta</taxon>
        <taxon>Tracheophyta</taxon>
        <taxon>Spermatophyta</taxon>
        <taxon>Magnoliopsida</taxon>
        <taxon>eudicotyledons</taxon>
        <taxon>Gunneridae</taxon>
        <taxon>Pentapetalae</taxon>
        <taxon>rosids</taxon>
        <taxon>malvids</taxon>
        <taxon>Malvales</taxon>
        <taxon>Malvaceae</taxon>
        <taxon>Malvoideae</taxon>
        <taxon>Hibiscus</taxon>
    </lineage>
</organism>
<protein>
    <recommendedName>
        <fullName evidence="3">Sulfotransferase</fullName>
        <ecNumber evidence="3">2.8.2.-</ecNumber>
    </recommendedName>
</protein>
<comment type="similarity">
    <text evidence="1 3">Belongs to the sulfotransferase 1 family.</text>
</comment>
<reference evidence="5 6" key="1">
    <citation type="journal article" date="2024" name="G3 (Bethesda)">
        <title>Genome assembly of Hibiscus sabdariffa L. provides insights into metabolisms of medicinal natural products.</title>
        <authorList>
            <person name="Kim T."/>
        </authorList>
    </citation>
    <scope>NUCLEOTIDE SEQUENCE [LARGE SCALE GENOMIC DNA]</scope>
    <source>
        <strain evidence="5">TK-2024</strain>
        <tissue evidence="5">Old leaves</tissue>
    </source>
</reference>
<dbReference type="EC" id="2.8.2.-" evidence="3"/>
<name>A0ABR2AX94_9ROSI</name>
<evidence type="ECO:0000259" key="4">
    <source>
        <dbReference type="Pfam" id="PF00685"/>
    </source>
</evidence>
<evidence type="ECO:0000256" key="2">
    <source>
        <dbReference type="ARBA" id="ARBA00022679"/>
    </source>
</evidence>
<evidence type="ECO:0000313" key="6">
    <source>
        <dbReference type="Proteomes" id="UP001472677"/>
    </source>
</evidence>
<dbReference type="Gene3D" id="3.40.50.300">
    <property type="entry name" value="P-loop containing nucleotide triphosphate hydrolases"/>
    <property type="match status" value="1"/>
</dbReference>